<proteinExistence type="predicted"/>
<evidence type="ECO:0000313" key="9">
    <source>
        <dbReference type="EMBL" id="KAA8831954.1"/>
    </source>
</evidence>
<evidence type="ECO:0000256" key="3">
    <source>
        <dbReference type="ARBA" id="ARBA00022741"/>
    </source>
</evidence>
<keyword evidence="1" id="KW-0808">Transferase</keyword>
<protein>
    <recommendedName>
        <fullName evidence="5">protein adenylyltransferase</fullName>
        <ecNumber evidence="5">2.7.7.108</ecNumber>
    </recommendedName>
</protein>
<dbReference type="EMBL" id="RZUI01000001">
    <property type="protein sequence ID" value="KAA8831954.1"/>
    <property type="molecule type" value="Genomic_DNA"/>
</dbReference>
<evidence type="ECO:0000256" key="6">
    <source>
        <dbReference type="ARBA" id="ARBA00047939"/>
    </source>
</evidence>
<comment type="catalytic activity">
    <reaction evidence="7">
        <text>L-tyrosyl-[protein] + ATP = O-(5'-adenylyl)-L-tyrosyl-[protein] + diphosphate</text>
        <dbReference type="Rhea" id="RHEA:54288"/>
        <dbReference type="Rhea" id="RHEA-COMP:10136"/>
        <dbReference type="Rhea" id="RHEA-COMP:13846"/>
        <dbReference type="ChEBI" id="CHEBI:30616"/>
        <dbReference type="ChEBI" id="CHEBI:33019"/>
        <dbReference type="ChEBI" id="CHEBI:46858"/>
        <dbReference type="ChEBI" id="CHEBI:83624"/>
        <dbReference type="EC" id="2.7.7.108"/>
    </reaction>
</comment>
<organism evidence="9 10">
    <name type="scientific">Bifidobacterium tissieri</name>
    <dbReference type="NCBI Taxonomy" id="1630162"/>
    <lineage>
        <taxon>Bacteria</taxon>
        <taxon>Bacillati</taxon>
        <taxon>Actinomycetota</taxon>
        <taxon>Actinomycetes</taxon>
        <taxon>Bifidobacteriales</taxon>
        <taxon>Bifidobacteriaceae</taxon>
        <taxon>Bifidobacterium</taxon>
    </lineage>
</organism>
<dbReference type="InterPro" id="IPR036597">
    <property type="entry name" value="Fido-like_dom_sf"/>
</dbReference>
<sequence length="255" mass="27093">MLPAERMSAVAFAAKNCALESMTISGAAMQAARDYESGRIHLDEFVTACSPSDTAHADPRNTPNIQDLGDAVFARTVLFAARPASGGGLGELRSIHGTLFGGVRADAGSIRTHDTTSSASAGGIGASPAAFFPAALLETGATNIASELAEARDLKCLDRPVFVTKLAHFYDELGYLHPFSYGNAMTLRIFASRLAHSAGWDLDWGPVTRDRYRDAKLRAYNGDLSGFAGMFDAITRPANPTRVFLIAGWDQGPAH</sequence>
<evidence type="ECO:0000256" key="5">
    <source>
        <dbReference type="ARBA" id="ARBA00034531"/>
    </source>
</evidence>
<dbReference type="RefSeq" id="WP_150380372.1">
    <property type="nucleotide sequence ID" value="NZ_RZUI01000001.1"/>
</dbReference>
<evidence type="ECO:0000313" key="10">
    <source>
        <dbReference type="Proteomes" id="UP000412028"/>
    </source>
</evidence>
<dbReference type="OrthoDB" id="9813719at2"/>
<dbReference type="PANTHER" id="PTHR39560:SF1">
    <property type="entry name" value="PROTEIN ADENYLYLTRANSFERASE FIC-RELATED"/>
    <property type="match status" value="1"/>
</dbReference>
<feature type="domain" description="Fido" evidence="8">
    <location>
        <begin position="87"/>
        <end position="233"/>
    </location>
</feature>
<gene>
    <name evidence="9" type="ORF">EMO89_00020</name>
</gene>
<dbReference type="InterPro" id="IPR003812">
    <property type="entry name" value="Fido"/>
</dbReference>
<dbReference type="SUPFAM" id="SSF140931">
    <property type="entry name" value="Fic-like"/>
    <property type="match status" value="1"/>
</dbReference>
<comment type="caution">
    <text evidence="9">The sequence shown here is derived from an EMBL/GenBank/DDBJ whole genome shotgun (WGS) entry which is preliminary data.</text>
</comment>
<evidence type="ECO:0000259" key="8">
    <source>
        <dbReference type="PROSITE" id="PS51459"/>
    </source>
</evidence>
<keyword evidence="2" id="KW-0548">Nucleotidyltransferase</keyword>
<dbReference type="Proteomes" id="UP000412028">
    <property type="component" value="Unassembled WGS sequence"/>
</dbReference>
<keyword evidence="3" id="KW-0547">Nucleotide-binding</keyword>
<dbReference type="Pfam" id="PF02661">
    <property type="entry name" value="Fic"/>
    <property type="match status" value="1"/>
</dbReference>
<accession>A0A5M9ZZ31</accession>
<dbReference type="PANTHER" id="PTHR39560">
    <property type="entry name" value="PROTEIN ADENYLYLTRANSFERASE FIC-RELATED"/>
    <property type="match status" value="1"/>
</dbReference>
<reference evidence="9 10" key="1">
    <citation type="journal article" date="2019" name="Syst. Appl. Microbiol.">
        <title>Characterization of Bifidobacterium species in feaces of the Egyptian fruit bat: Description of B. vespertilionis sp. nov. and B. rousetti sp. nov.</title>
        <authorList>
            <person name="Modesto M."/>
            <person name="Satti M."/>
            <person name="Watanabe K."/>
            <person name="Puglisi E."/>
            <person name="Morelli L."/>
            <person name="Huang C.-H."/>
            <person name="Liou J.-S."/>
            <person name="Miyashita M."/>
            <person name="Tamura T."/>
            <person name="Saito S."/>
            <person name="Mori K."/>
            <person name="Huang L."/>
            <person name="Sciavilla P."/>
            <person name="Sandri C."/>
            <person name="Spiezio C."/>
            <person name="Vitali F."/>
            <person name="Cavalieri D."/>
            <person name="Perpetuini G."/>
            <person name="Tofalo R."/>
            <person name="Bonetti A."/>
            <person name="Arita M."/>
            <person name="Mattarelli P."/>
        </authorList>
    </citation>
    <scope>NUCLEOTIDE SEQUENCE [LARGE SCALE GENOMIC DNA]</scope>
    <source>
        <strain evidence="9 10">RST7</strain>
    </source>
</reference>
<dbReference type="PROSITE" id="PS51459">
    <property type="entry name" value="FIDO"/>
    <property type="match status" value="1"/>
</dbReference>
<evidence type="ECO:0000256" key="7">
    <source>
        <dbReference type="ARBA" id="ARBA00048696"/>
    </source>
</evidence>
<comment type="catalytic activity">
    <reaction evidence="6">
        <text>L-threonyl-[protein] + ATP = 3-O-(5'-adenylyl)-L-threonyl-[protein] + diphosphate</text>
        <dbReference type="Rhea" id="RHEA:54292"/>
        <dbReference type="Rhea" id="RHEA-COMP:11060"/>
        <dbReference type="Rhea" id="RHEA-COMP:13847"/>
        <dbReference type="ChEBI" id="CHEBI:30013"/>
        <dbReference type="ChEBI" id="CHEBI:30616"/>
        <dbReference type="ChEBI" id="CHEBI:33019"/>
        <dbReference type="ChEBI" id="CHEBI:138113"/>
        <dbReference type="EC" id="2.7.7.108"/>
    </reaction>
</comment>
<keyword evidence="4" id="KW-0067">ATP-binding</keyword>
<dbReference type="GO" id="GO:0070733">
    <property type="term" value="F:AMPylase activity"/>
    <property type="evidence" value="ECO:0007669"/>
    <property type="project" value="UniProtKB-EC"/>
</dbReference>
<dbReference type="AlphaFoldDB" id="A0A5M9ZZ31"/>
<dbReference type="CDD" id="cd11586">
    <property type="entry name" value="VbhA_like"/>
    <property type="match status" value="1"/>
</dbReference>
<name>A0A5M9ZZ31_9BIFI</name>
<evidence type="ECO:0000256" key="2">
    <source>
        <dbReference type="ARBA" id="ARBA00022695"/>
    </source>
</evidence>
<dbReference type="EC" id="2.7.7.108" evidence="5"/>
<dbReference type="Gene3D" id="1.10.3290.10">
    <property type="entry name" value="Fido-like domain"/>
    <property type="match status" value="1"/>
</dbReference>
<evidence type="ECO:0000256" key="1">
    <source>
        <dbReference type="ARBA" id="ARBA00022679"/>
    </source>
</evidence>
<dbReference type="GO" id="GO:0005524">
    <property type="term" value="F:ATP binding"/>
    <property type="evidence" value="ECO:0007669"/>
    <property type="project" value="UniProtKB-KW"/>
</dbReference>
<dbReference type="InterPro" id="IPR033788">
    <property type="entry name" value="VbhA-like"/>
</dbReference>
<evidence type="ECO:0000256" key="4">
    <source>
        <dbReference type="ARBA" id="ARBA00022840"/>
    </source>
</evidence>
<dbReference type="GO" id="GO:0051302">
    <property type="term" value="P:regulation of cell division"/>
    <property type="evidence" value="ECO:0007669"/>
    <property type="project" value="TreeGrafter"/>
</dbReference>